<feature type="compositionally biased region" description="Low complexity" evidence="1">
    <location>
        <begin position="233"/>
        <end position="247"/>
    </location>
</feature>
<gene>
    <name evidence="2" type="ORF">CPB84DRAFT_1963795</name>
</gene>
<dbReference type="PANTHER" id="PTHR38645">
    <property type="entry name" value="CHROMOSOME 9, WHOLE GENOME SHOTGUN SEQUENCE"/>
    <property type="match status" value="1"/>
</dbReference>
<dbReference type="PANTHER" id="PTHR38645:SF1">
    <property type="entry name" value="YALI0F12243P"/>
    <property type="match status" value="1"/>
</dbReference>
<organism evidence="2 3">
    <name type="scientific">Gymnopilus junonius</name>
    <name type="common">Spectacular rustgill mushroom</name>
    <name type="synonym">Gymnopilus spectabilis subsp. junonius</name>
    <dbReference type="NCBI Taxonomy" id="109634"/>
    <lineage>
        <taxon>Eukaryota</taxon>
        <taxon>Fungi</taxon>
        <taxon>Dikarya</taxon>
        <taxon>Basidiomycota</taxon>
        <taxon>Agaricomycotina</taxon>
        <taxon>Agaricomycetes</taxon>
        <taxon>Agaricomycetidae</taxon>
        <taxon>Agaricales</taxon>
        <taxon>Agaricineae</taxon>
        <taxon>Hymenogastraceae</taxon>
        <taxon>Gymnopilus</taxon>
    </lineage>
</organism>
<reference evidence="2" key="1">
    <citation type="submission" date="2020-11" db="EMBL/GenBank/DDBJ databases">
        <authorList>
            <consortium name="DOE Joint Genome Institute"/>
            <person name="Ahrendt S."/>
            <person name="Riley R."/>
            <person name="Andreopoulos W."/>
            <person name="LaButti K."/>
            <person name="Pangilinan J."/>
            <person name="Ruiz-duenas F.J."/>
            <person name="Barrasa J.M."/>
            <person name="Sanchez-Garcia M."/>
            <person name="Camarero S."/>
            <person name="Miyauchi S."/>
            <person name="Serrano A."/>
            <person name="Linde D."/>
            <person name="Babiker R."/>
            <person name="Drula E."/>
            <person name="Ayuso-Fernandez I."/>
            <person name="Pacheco R."/>
            <person name="Padilla G."/>
            <person name="Ferreira P."/>
            <person name="Barriuso J."/>
            <person name="Kellner H."/>
            <person name="Castanera R."/>
            <person name="Alfaro M."/>
            <person name="Ramirez L."/>
            <person name="Pisabarro A.G."/>
            <person name="Kuo A."/>
            <person name="Tritt A."/>
            <person name="Lipzen A."/>
            <person name="He G."/>
            <person name="Yan M."/>
            <person name="Ng V."/>
            <person name="Cullen D."/>
            <person name="Martin F."/>
            <person name="Rosso M.-N."/>
            <person name="Henrissat B."/>
            <person name="Hibbett D."/>
            <person name="Martinez A.T."/>
            <person name="Grigoriev I.V."/>
        </authorList>
    </citation>
    <scope>NUCLEOTIDE SEQUENCE</scope>
    <source>
        <strain evidence="2">AH 44721</strain>
    </source>
</reference>
<dbReference type="EMBL" id="JADNYJ010000074">
    <property type="protein sequence ID" value="KAF8890788.1"/>
    <property type="molecule type" value="Genomic_DNA"/>
</dbReference>
<name>A0A9P5NIS9_GYMJU</name>
<proteinExistence type="predicted"/>
<feature type="region of interest" description="Disordered" evidence="1">
    <location>
        <begin position="297"/>
        <end position="349"/>
    </location>
</feature>
<feature type="compositionally biased region" description="Polar residues" evidence="1">
    <location>
        <begin position="155"/>
        <end position="180"/>
    </location>
</feature>
<feature type="compositionally biased region" description="Polar residues" evidence="1">
    <location>
        <begin position="210"/>
        <end position="223"/>
    </location>
</feature>
<protein>
    <submittedName>
        <fullName evidence="2">Uncharacterized protein</fullName>
    </submittedName>
</protein>
<comment type="caution">
    <text evidence="2">The sequence shown here is derived from an EMBL/GenBank/DDBJ whole genome shotgun (WGS) entry which is preliminary data.</text>
</comment>
<sequence length="349" mass="37168">MESLNLNTLANSLPTSQQNAEKELLNDFKGAALSITTLYRSSRKNAKRAYNAGYAAACQDLLNFVQQGVSASDIGQSPTGSSSAVEGGGMTIGRVMDWTEARMDAIKAREEEEDEEEEREKDKERVTTAPRPANPRSVTVPAVLKSEGKGKKSVPLSSSASTNRLKDPMTTTLPTPNSPVSHPGVISEPSSPSPPPSGPSSRPGTRSMKSRPSSTKEAPQTSIPPFHHSASHVTESFSTSDSVSFSEQPPIMIGAGAKRRHAVMMMLDNPAISIGGPSSTVSSPGGLAGTNASVFAGTTGSSLGRRRNRSSRNLPQLQPHNSNISVIQMNSEDMDVEEDGRERKRVARR</sequence>
<dbReference type="AlphaFoldDB" id="A0A9P5NIS9"/>
<evidence type="ECO:0000313" key="2">
    <source>
        <dbReference type="EMBL" id="KAF8890788.1"/>
    </source>
</evidence>
<feature type="region of interest" description="Disordered" evidence="1">
    <location>
        <begin position="108"/>
        <end position="247"/>
    </location>
</feature>
<accession>A0A9P5NIS9</accession>
<evidence type="ECO:0000313" key="3">
    <source>
        <dbReference type="Proteomes" id="UP000724874"/>
    </source>
</evidence>
<dbReference type="Proteomes" id="UP000724874">
    <property type="component" value="Unassembled WGS sequence"/>
</dbReference>
<feature type="compositionally biased region" description="Polar residues" evidence="1">
    <location>
        <begin position="315"/>
        <end position="331"/>
    </location>
</feature>
<keyword evidence="3" id="KW-1185">Reference proteome</keyword>
<evidence type="ECO:0000256" key="1">
    <source>
        <dbReference type="SAM" id="MobiDB-lite"/>
    </source>
</evidence>
<dbReference type="OrthoDB" id="21418at2759"/>